<evidence type="ECO:0000256" key="1">
    <source>
        <dbReference type="SAM" id="SignalP"/>
    </source>
</evidence>
<dbReference type="SMART" id="SM00909">
    <property type="entry name" value="Germane"/>
    <property type="match status" value="1"/>
</dbReference>
<accession>A0A291GNE1</accession>
<dbReference type="RefSeq" id="WP_096802704.1">
    <property type="nucleotide sequence ID" value="NZ_CP023563.1"/>
</dbReference>
<dbReference type="InterPro" id="IPR019606">
    <property type="entry name" value="GerMN"/>
</dbReference>
<dbReference type="EMBL" id="CP023563">
    <property type="protein sequence ID" value="ATG51580.1"/>
    <property type="molecule type" value="Genomic_DNA"/>
</dbReference>
<dbReference type="PROSITE" id="PS51318">
    <property type="entry name" value="TAT"/>
    <property type="match status" value="1"/>
</dbReference>
<dbReference type="OrthoDB" id="3226781at2"/>
<gene>
    <name evidence="3" type="ORF">CFK38_08625</name>
</gene>
<feature type="chain" id="PRO_5012448713" description="GerMN domain-containing protein" evidence="1">
    <location>
        <begin position="26"/>
        <end position="567"/>
    </location>
</feature>
<dbReference type="Pfam" id="PF25976">
    <property type="entry name" value="LpqB_N"/>
    <property type="match status" value="1"/>
</dbReference>
<sequence length="567" mass="59442">MRPARRDVLRAAGAAAVLGLGTACARIPTASPISRRTLTGQTQPGAPYVRALPPPPDATAQEVVAGFVQAGVGSEENFAVAREYLTPEASAAWDPEALITIYSGSQELKVTESGEGRLAVVLKAVALLDEHGVRSVLSGPTSREIEVEVAQVDGQWRLSEVPDGIFLSEAAFETLYGPAQLYFLDARERHLVPDHRWFPLRRGASAVMEALSVGPSDFLDAAVTNRVPRTLGGSDVVTATGVDGTAQITVPSAIANLAAGPRSLALAQLEASLQSLRSLTGVRLVLDGQDVTLDEQNQLERTLPGHRPIAAGPTGVISLADNGAGTPAPQLVPAFAEIAVAFPVIAQDGVLSAALDPEGSTVLIATADDSLPLRVAATGGSFVPPRVDDAGYVWTSTRSSPGVLLALSGRGPDLDAKVDAPWLTGREIRALDIAADATRMVVLSTDTAGARVDLCAVVRDSDGAPATLTDPRPLRTFLADITQVVWYDEVALLMLGTEPTSEQRRAQIIDFSSGRESLPALAPGTDRIAGSVVAEAVWASTVDDELLRSDGEGWTMVDQKGHDPSFY</sequence>
<dbReference type="Pfam" id="PF10647">
    <property type="entry name" value="Gmad1"/>
    <property type="match status" value="1"/>
</dbReference>
<dbReference type="AlphaFoldDB" id="A0A291GNE1"/>
<dbReference type="InterPro" id="IPR059026">
    <property type="entry name" value="LpqB_N"/>
</dbReference>
<feature type="signal peptide" evidence="1">
    <location>
        <begin position="1"/>
        <end position="25"/>
    </location>
</feature>
<dbReference type="PROSITE" id="PS51257">
    <property type="entry name" value="PROKAR_LIPOPROTEIN"/>
    <property type="match status" value="1"/>
</dbReference>
<organism evidence="3 4">
    <name type="scientific">Brachybacterium vulturis</name>
    <dbReference type="NCBI Taxonomy" id="2017484"/>
    <lineage>
        <taxon>Bacteria</taxon>
        <taxon>Bacillati</taxon>
        <taxon>Actinomycetota</taxon>
        <taxon>Actinomycetes</taxon>
        <taxon>Micrococcales</taxon>
        <taxon>Dermabacteraceae</taxon>
        <taxon>Brachybacterium</taxon>
    </lineage>
</organism>
<feature type="domain" description="GerMN" evidence="2">
    <location>
        <begin position="204"/>
        <end position="295"/>
    </location>
</feature>
<reference evidence="4" key="1">
    <citation type="submission" date="2017-09" db="EMBL/GenBank/DDBJ databases">
        <title>Brachybacterium sp. VM2412.</title>
        <authorList>
            <person name="Tak E.J."/>
            <person name="Bae J.-W."/>
        </authorList>
    </citation>
    <scope>NUCLEOTIDE SEQUENCE [LARGE SCALE GENOMIC DNA]</scope>
    <source>
        <strain evidence="4">VM2412</strain>
    </source>
</reference>
<keyword evidence="4" id="KW-1185">Reference proteome</keyword>
<proteinExistence type="predicted"/>
<evidence type="ECO:0000259" key="2">
    <source>
        <dbReference type="SMART" id="SM00909"/>
    </source>
</evidence>
<dbReference type="InterPro" id="IPR018910">
    <property type="entry name" value="LpqB_C"/>
</dbReference>
<evidence type="ECO:0000313" key="3">
    <source>
        <dbReference type="EMBL" id="ATG51580.1"/>
    </source>
</evidence>
<dbReference type="InterPro" id="IPR006311">
    <property type="entry name" value="TAT_signal"/>
</dbReference>
<dbReference type="Proteomes" id="UP000218165">
    <property type="component" value="Chromosome"/>
</dbReference>
<evidence type="ECO:0000313" key="4">
    <source>
        <dbReference type="Proteomes" id="UP000218165"/>
    </source>
</evidence>
<dbReference type="Pfam" id="PF10646">
    <property type="entry name" value="Germane"/>
    <property type="match status" value="1"/>
</dbReference>
<name>A0A291GNE1_9MICO</name>
<protein>
    <recommendedName>
        <fullName evidence="2">GerMN domain-containing protein</fullName>
    </recommendedName>
</protein>
<dbReference type="KEGG" id="brz:CFK38_08625"/>
<keyword evidence="1" id="KW-0732">Signal</keyword>